<dbReference type="AlphaFoldDB" id="A0A1I1L6C0"/>
<keyword evidence="4" id="KW-0808">Transferase</keyword>
<feature type="region of interest" description="Disordered" evidence="2">
    <location>
        <begin position="175"/>
        <end position="196"/>
    </location>
</feature>
<evidence type="ECO:0000256" key="2">
    <source>
        <dbReference type="SAM" id="MobiDB-lite"/>
    </source>
</evidence>
<proteinExistence type="predicted"/>
<evidence type="ECO:0000313" key="5">
    <source>
        <dbReference type="Proteomes" id="UP000231644"/>
    </source>
</evidence>
<dbReference type="EMBL" id="FOLX01000001">
    <property type="protein sequence ID" value="SFC68561.1"/>
    <property type="molecule type" value="Genomic_DNA"/>
</dbReference>
<dbReference type="GO" id="GO:0016779">
    <property type="term" value="F:nucleotidyltransferase activity"/>
    <property type="evidence" value="ECO:0007669"/>
    <property type="project" value="UniProtKB-KW"/>
</dbReference>
<organism evidence="4 5">
    <name type="scientific">Pseudooceanicola nitratireducens</name>
    <dbReference type="NCBI Taxonomy" id="517719"/>
    <lineage>
        <taxon>Bacteria</taxon>
        <taxon>Pseudomonadati</taxon>
        <taxon>Pseudomonadota</taxon>
        <taxon>Alphaproteobacteria</taxon>
        <taxon>Rhodobacterales</taxon>
        <taxon>Paracoccaceae</taxon>
        <taxon>Pseudooceanicola</taxon>
    </lineage>
</organism>
<accession>A0A1I1L6C0</accession>
<dbReference type="Proteomes" id="UP000231644">
    <property type="component" value="Unassembled WGS sequence"/>
</dbReference>
<dbReference type="PANTHER" id="PTHR43777:SF1">
    <property type="entry name" value="MOLYBDENUM COFACTOR CYTIDYLYLTRANSFERASE"/>
    <property type="match status" value="1"/>
</dbReference>
<dbReference type="RefSeq" id="WP_170848758.1">
    <property type="nucleotide sequence ID" value="NZ_FNZG01000004.1"/>
</dbReference>
<dbReference type="InterPro" id="IPR029044">
    <property type="entry name" value="Nucleotide-diphossugar_trans"/>
</dbReference>
<dbReference type="Pfam" id="PF12804">
    <property type="entry name" value="NTP_transf_3"/>
    <property type="match status" value="1"/>
</dbReference>
<dbReference type="PANTHER" id="PTHR43777">
    <property type="entry name" value="MOLYBDENUM COFACTOR CYTIDYLYLTRANSFERASE"/>
    <property type="match status" value="1"/>
</dbReference>
<reference evidence="4 5" key="1">
    <citation type="submission" date="2016-10" db="EMBL/GenBank/DDBJ databases">
        <authorList>
            <person name="de Groot N.N."/>
        </authorList>
    </citation>
    <scope>NUCLEOTIDE SEQUENCE [LARGE SCALE GENOMIC DNA]</scope>
    <source>
        <strain evidence="4 5">DSM 29619</strain>
    </source>
</reference>
<evidence type="ECO:0000256" key="1">
    <source>
        <dbReference type="ARBA" id="ARBA00022842"/>
    </source>
</evidence>
<evidence type="ECO:0000259" key="3">
    <source>
        <dbReference type="Pfam" id="PF12804"/>
    </source>
</evidence>
<dbReference type="CDD" id="cd04182">
    <property type="entry name" value="GT_2_like_f"/>
    <property type="match status" value="1"/>
</dbReference>
<dbReference type="Gene3D" id="3.90.550.10">
    <property type="entry name" value="Spore Coat Polysaccharide Biosynthesis Protein SpsA, Chain A"/>
    <property type="match status" value="1"/>
</dbReference>
<dbReference type="SUPFAM" id="SSF53448">
    <property type="entry name" value="Nucleotide-diphospho-sugar transferases"/>
    <property type="match status" value="1"/>
</dbReference>
<protein>
    <submittedName>
        <fullName evidence="4">CTP:molybdopterin cytidylyltransferase MocA</fullName>
    </submittedName>
</protein>
<dbReference type="STRING" id="517719.SAMN05421762_1797"/>
<keyword evidence="4" id="KW-0548">Nucleotidyltransferase</keyword>
<name>A0A1I1L6C0_9RHOB</name>
<keyword evidence="5" id="KW-1185">Reference proteome</keyword>
<keyword evidence="1" id="KW-0460">Magnesium</keyword>
<sequence length="196" mass="20775">MDHPLPAILILAAGASSRMRGGDKQMEPVDGAPLIVTLARRALALAPTYVTLPGPDHPRSRALQGVNITPIMVPDAAKGMGASLRAGAAALPATTPGVMVLPSDMPEITTQDLADLAQAWAHNPDQIHRATDQDGTPGHPVLFPARLIPALTTLTGDQGARALLKNEKVRQVPLPDHHATTDLDTPEDWARWRAHP</sequence>
<gene>
    <name evidence="4" type="ORF">SAMN05421762_1797</name>
</gene>
<evidence type="ECO:0000313" key="4">
    <source>
        <dbReference type="EMBL" id="SFC68561.1"/>
    </source>
</evidence>
<feature type="domain" description="MobA-like NTP transferase" evidence="3">
    <location>
        <begin position="9"/>
        <end position="167"/>
    </location>
</feature>
<dbReference type="InterPro" id="IPR025877">
    <property type="entry name" value="MobA-like_NTP_Trfase"/>
</dbReference>